<evidence type="ECO:0000313" key="5">
    <source>
        <dbReference type="EMBL" id="CAG5086630.1"/>
    </source>
</evidence>
<sequence>MKKFKLLTLFLLIYLTNAAQTYYSPEEIPDPKEYGDGFVSDPDGFISSTDEDYLNDIIKNIQEEKGFEVAVVVVNSIDNKAVLPFATDLGNLWGVGKGDRGIVILAAISDRNLAIATGYETEQFIPDLVTQEIQQEEIIPYFKLEDYGQGLITGLEVIEAIVLGEDVPDYVEEAQQKQKNVKIWEYIAMGVGGLLILLTILVSPKLKTVITNAIILVAAVVVSLIAYFVFLKESYTASVIFDGSVILGFIAIAVNAFIVVKNETSAIWPYAVLISCVVGVPLTGLYLYGYTAIVFFYLSGAGIIFGMFLLTYLITLFQKDPYHKFHTIKVFKLDVFAYVFPFPMYVVDLFVENQLESWRNRVRYSKKTGLEMHKLDEEKDNKYLEKGQVAEEKVKSVDYDVWVSGEPEDILILKYTTWFSKYSTCSKCKYKTWYLVYDKTISAATYSSSGTGEKKRACSHCGHQRITRYTIPRKTPPSSSSSSSGGYSSSSSSGGSWGGGSFGGGGSSSSW</sequence>
<evidence type="ECO:0000256" key="1">
    <source>
        <dbReference type="SAM" id="MobiDB-lite"/>
    </source>
</evidence>
<dbReference type="Gene3D" id="3.10.310.50">
    <property type="match status" value="1"/>
</dbReference>
<dbReference type="AlphaFoldDB" id="A0A916JQB7"/>
<feature type="domain" description="TPM" evidence="4">
    <location>
        <begin position="39"/>
        <end position="160"/>
    </location>
</feature>
<dbReference type="RefSeq" id="WP_258543398.1">
    <property type="nucleotide sequence ID" value="NZ_OU015584.1"/>
</dbReference>
<name>A0A916JQB7_9FLAO</name>
<accession>A0A916JQB7</accession>
<feature type="transmembrane region" description="Helical" evidence="2">
    <location>
        <begin position="236"/>
        <end position="260"/>
    </location>
</feature>
<feature type="chain" id="PRO_5036758504" description="TPM domain-containing protein" evidence="3">
    <location>
        <begin position="22"/>
        <end position="511"/>
    </location>
</feature>
<keyword evidence="6" id="KW-1185">Reference proteome</keyword>
<dbReference type="Pfam" id="PF04536">
    <property type="entry name" value="TPM_phosphatase"/>
    <property type="match status" value="1"/>
</dbReference>
<feature type="transmembrane region" description="Helical" evidence="2">
    <location>
        <begin position="209"/>
        <end position="230"/>
    </location>
</feature>
<feature type="compositionally biased region" description="Gly residues" evidence="1">
    <location>
        <begin position="495"/>
        <end position="511"/>
    </location>
</feature>
<evidence type="ECO:0000259" key="4">
    <source>
        <dbReference type="Pfam" id="PF04536"/>
    </source>
</evidence>
<feature type="signal peptide" evidence="3">
    <location>
        <begin position="1"/>
        <end position="21"/>
    </location>
</feature>
<feature type="region of interest" description="Disordered" evidence="1">
    <location>
        <begin position="469"/>
        <end position="511"/>
    </location>
</feature>
<evidence type="ECO:0000256" key="3">
    <source>
        <dbReference type="SAM" id="SignalP"/>
    </source>
</evidence>
<keyword evidence="2" id="KW-0472">Membrane</keyword>
<dbReference type="KEGG" id="ptan:CRYO30217_03211"/>
<feature type="transmembrane region" description="Helical" evidence="2">
    <location>
        <begin position="267"/>
        <end position="288"/>
    </location>
</feature>
<proteinExistence type="predicted"/>
<gene>
    <name evidence="5" type="ORF">CRYO30217_03211</name>
</gene>
<feature type="transmembrane region" description="Helical" evidence="2">
    <location>
        <begin position="183"/>
        <end position="202"/>
    </location>
</feature>
<protein>
    <recommendedName>
        <fullName evidence="4">TPM domain-containing protein</fullName>
    </recommendedName>
</protein>
<reference evidence="5" key="1">
    <citation type="submission" date="2021-04" db="EMBL/GenBank/DDBJ databases">
        <authorList>
            <person name="Rodrigo-Torres L."/>
            <person name="Arahal R. D."/>
            <person name="Lucena T."/>
        </authorList>
    </citation>
    <scope>NUCLEOTIDE SEQUENCE</scope>
    <source>
        <strain evidence="5">AS29M-1</strain>
    </source>
</reference>
<feature type="transmembrane region" description="Helical" evidence="2">
    <location>
        <begin position="294"/>
        <end position="314"/>
    </location>
</feature>
<feature type="compositionally biased region" description="Low complexity" evidence="1">
    <location>
        <begin position="478"/>
        <end position="494"/>
    </location>
</feature>
<dbReference type="PANTHER" id="PTHR30373">
    <property type="entry name" value="UPF0603 PROTEIN YGCG"/>
    <property type="match status" value="1"/>
</dbReference>
<dbReference type="InterPro" id="IPR007621">
    <property type="entry name" value="TPM_dom"/>
</dbReference>
<dbReference type="Proteomes" id="UP000683507">
    <property type="component" value="Chromosome"/>
</dbReference>
<keyword evidence="2" id="KW-1133">Transmembrane helix</keyword>
<evidence type="ECO:0000313" key="6">
    <source>
        <dbReference type="Proteomes" id="UP000683507"/>
    </source>
</evidence>
<keyword evidence="2" id="KW-0812">Transmembrane</keyword>
<organism evidence="5 6">
    <name type="scientific">Parvicella tangerina</name>
    <dbReference type="NCBI Taxonomy" id="2829795"/>
    <lineage>
        <taxon>Bacteria</taxon>
        <taxon>Pseudomonadati</taxon>
        <taxon>Bacteroidota</taxon>
        <taxon>Flavobacteriia</taxon>
        <taxon>Flavobacteriales</taxon>
        <taxon>Parvicellaceae</taxon>
        <taxon>Parvicella</taxon>
    </lineage>
</organism>
<evidence type="ECO:0000256" key="2">
    <source>
        <dbReference type="SAM" id="Phobius"/>
    </source>
</evidence>
<dbReference type="EMBL" id="OU015584">
    <property type="protein sequence ID" value="CAG5086630.1"/>
    <property type="molecule type" value="Genomic_DNA"/>
</dbReference>
<keyword evidence="3" id="KW-0732">Signal</keyword>
<dbReference type="PANTHER" id="PTHR30373:SF2">
    <property type="entry name" value="UPF0603 PROTEIN YGCG"/>
    <property type="match status" value="1"/>
</dbReference>